<sequence length="779" mass="87764">MRLLRFLLAAVPAMATVSLYESAMAQLDLLPYKYEGKSPIYTHHNLHRGINVPQYDPERLDYAGEADLGTHVDPGSQLLGYLKPLETLILAADQGSPKAAAALGDIFTFGNYSVPTNYTRALEYYAKAAETDASGHVYFMMGYMHSTGMFGELPVDKQRAKVYYEFAARNGDTNALLVLAYQALDGVDGPADCETAQVYYLRLARHVIQYLEDTEVAGELFPAHNINLADFHGGLYGEKISELESLVLSEIDNFVQFRDSLRDRNLESPDSQILELYFDALLHFHGGYFSPRNTKLAFREALECAMIGQYEYDEGKLQNPASIDRLIWKKCQGLVGRMYLQGEGTERNVSRAHFWLNAAIEVKPDKENLLDMALLRKLDPTPRGESSPMYKQYLQYAATNGSIHGMFLFARDLITKVSPFDTVYVDLTYDLIRSATSRGHYEATFYFADAVESGFSASKGELFSCADLVLFYKNFVDRSETVLFPHLSYAFEELTYGNYKNALLGYLIAAEQGLLYSQISAAFLLYQVEPLLSRNRKSFSSARVQSALKYLDLASQQGHIDSTILLGDIYAKGLPGSGLEADYEKALAYYTTAALAASPHACYKLGSMYEYGLGLHNKSADYYMAKRYYDLSSKYYLDLSMTHLTQDTKPNTYAISFALLRLRLKLLFSRSEKRDDAESSGWLGTLKKLAKQEETEAGEKKATSTASENDETESLQEKDDYQLFDYVVLGFTLAFFAYVGFQNMRGQLRRLGQQANNANAGHANRADRRRFRVEFFFAI</sequence>
<keyword evidence="3" id="KW-0812">Transmembrane</keyword>
<dbReference type="PANTHER" id="PTHR11102:SF160">
    <property type="entry name" value="ERAD-ASSOCIATED E3 UBIQUITIN-PROTEIN LIGASE COMPONENT HRD3"/>
    <property type="match status" value="1"/>
</dbReference>
<feature type="region of interest" description="Disordered" evidence="2">
    <location>
        <begin position="694"/>
        <end position="714"/>
    </location>
</feature>
<dbReference type="SMART" id="SM00671">
    <property type="entry name" value="SEL1"/>
    <property type="match status" value="6"/>
</dbReference>
<dbReference type="InterPro" id="IPR050767">
    <property type="entry name" value="Sel1_AlgK"/>
</dbReference>
<dbReference type="PANTHER" id="PTHR11102">
    <property type="entry name" value="SEL-1-LIKE PROTEIN"/>
    <property type="match status" value="1"/>
</dbReference>
<feature type="signal peptide" evidence="4">
    <location>
        <begin position="1"/>
        <end position="25"/>
    </location>
</feature>
<comment type="similarity">
    <text evidence="1">Belongs to the sel-1 family.</text>
</comment>
<proteinExistence type="inferred from homology"/>
<protein>
    <submittedName>
        <fullName evidence="5">ERAD-associated E3 ubiquitin-protein ligase component HRD3</fullName>
    </submittedName>
</protein>
<keyword evidence="3" id="KW-0472">Membrane</keyword>
<dbReference type="InterPro" id="IPR011990">
    <property type="entry name" value="TPR-like_helical_dom_sf"/>
</dbReference>
<evidence type="ECO:0000313" key="5">
    <source>
        <dbReference type="EMBL" id="QBM87355.1"/>
    </source>
</evidence>
<dbReference type="Proteomes" id="UP000292447">
    <property type="component" value="Chromosome II"/>
</dbReference>
<keyword evidence="6" id="KW-1185">Reference proteome</keyword>
<accession>A0A4P6XLF7</accession>
<evidence type="ECO:0000256" key="3">
    <source>
        <dbReference type="SAM" id="Phobius"/>
    </source>
</evidence>
<dbReference type="EMBL" id="CP034457">
    <property type="protein sequence ID" value="QBM87355.1"/>
    <property type="molecule type" value="Genomic_DNA"/>
</dbReference>
<dbReference type="STRING" id="2163413.A0A4P6XLF7"/>
<evidence type="ECO:0000256" key="2">
    <source>
        <dbReference type="SAM" id="MobiDB-lite"/>
    </source>
</evidence>
<feature type="transmembrane region" description="Helical" evidence="3">
    <location>
        <begin position="723"/>
        <end position="741"/>
    </location>
</feature>
<organism evidence="5 6">
    <name type="scientific">Metschnikowia aff. pulcherrima</name>
    <dbReference type="NCBI Taxonomy" id="2163413"/>
    <lineage>
        <taxon>Eukaryota</taxon>
        <taxon>Fungi</taxon>
        <taxon>Dikarya</taxon>
        <taxon>Ascomycota</taxon>
        <taxon>Saccharomycotina</taxon>
        <taxon>Pichiomycetes</taxon>
        <taxon>Metschnikowiaceae</taxon>
        <taxon>Metschnikowia</taxon>
    </lineage>
</organism>
<keyword evidence="4" id="KW-0732">Signal</keyword>
<feature type="chain" id="PRO_5020333406" evidence="4">
    <location>
        <begin position="26"/>
        <end position="779"/>
    </location>
</feature>
<dbReference type="SUPFAM" id="SSF81901">
    <property type="entry name" value="HCP-like"/>
    <property type="match status" value="1"/>
</dbReference>
<reference evidence="6" key="1">
    <citation type="submission" date="2019-03" db="EMBL/GenBank/DDBJ databases">
        <title>Snf2 controls pulcherriminic acid biosynthesis and connects pigmentation and antifungal activity of the yeast Metschnikowia pulcherrima.</title>
        <authorList>
            <person name="Gore-Lloyd D."/>
            <person name="Sumann I."/>
            <person name="Brachmann A.O."/>
            <person name="Schneeberger K."/>
            <person name="Ortiz-Merino R.A."/>
            <person name="Moreno-Beltran M."/>
            <person name="Schlaefli M."/>
            <person name="Kirner P."/>
            <person name="Santos Kron A."/>
            <person name="Wolfe K.H."/>
            <person name="Piel J."/>
            <person name="Ahrens C.H."/>
            <person name="Henk D."/>
            <person name="Freimoser F.M."/>
        </authorList>
    </citation>
    <scope>NUCLEOTIDE SEQUENCE [LARGE SCALE GENOMIC DNA]</scope>
    <source>
        <strain evidence="6">APC 1.2</strain>
    </source>
</reference>
<evidence type="ECO:0000256" key="1">
    <source>
        <dbReference type="ARBA" id="ARBA00038101"/>
    </source>
</evidence>
<name>A0A4P6XLF7_9ASCO</name>
<evidence type="ECO:0000256" key="4">
    <source>
        <dbReference type="SAM" id="SignalP"/>
    </source>
</evidence>
<dbReference type="InterPro" id="IPR006597">
    <property type="entry name" value="Sel1-like"/>
</dbReference>
<dbReference type="AlphaFoldDB" id="A0A4P6XLF7"/>
<dbReference type="Pfam" id="PF08238">
    <property type="entry name" value="Sel1"/>
    <property type="match status" value="7"/>
</dbReference>
<keyword evidence="3" id="KW-1133">Transmembrane helix</keyword>
<gene>
    <name evidence="5" type="primary">MPUL0B05570</name>
    <name evidence="5" type="ORF">METSCH_B05570</name>
</gene>
<evidence type="ECO:0000313" key="6">
    <source>
        <dbReference type="Proteomes" id="UP000292447"/>
    </source>
</evidence>
<dbReference type="Gene3D" id="1.25.40.10">
    <property type="entry name" value="Tetratricopeptide repeat domain"/>
    <property type="match status" value="2"/>
</dbReference>